<evidence type="ECO:0000259" key="2">
    <source>
        <dbReference type="Pfam" id="PF01957"/>
    </source>
</evidence>
<feature type="transmembrane region" description="Helical" evidence="1">
    <location>
        <begin position="12"/>
        <end position="39"/>
    </location>
</feature>
<feature type="domain" description="NfeD-like C-terminal" evidence="2">
    <location>
        <begin position="84"/>
        <end position="145"/>
    </location>
</feature>
<dbReference type="OrthoDB" id="3174252at2"/>
<proteinExistence type="predicted"/>
<keyword evidence="1" id="KW-0812">Transmembrane</keyword>
<sequence length="152" mass="15677">MDWMWWVGAAIALGIVEILILDVVVLMLIGGALAAALAAALGAPVWLQVVVGCATSVILVVTLRPWVLRQLRQRVPLTETNAAAQVGRHAVVVADVSEAGGRVKLVGEVWTARLEDDGLPGSPVLPVGAEVQVLRIDGATAVVAPVNAASAP</sequence>
<organism evidence="3 4">
    <name type="scientific">Xylanimonas protaetiae</name>
    <dbReference type="NCBI Taxonomy" id="2509457"/>
    <lineage>
        <taxon>Bacteria</taxon>
        <taxon>Bacillati</taxon>
        <taxon>Actinomycetota</taxon>
        <taxon>Actinomycetes</taxon>
        <taxon>Micrococcales</taxon>
        <taxon>Promicromonosporaceae</taxon>
        <taxon>Xylanimonas</taxon>
    </lineage>
</organism>
<keyword evidence="4" id="KW-1185">Reference proteome</keyword>
<feature type="transmembrane region" description="Helical" evidence="1">
    <location>
        <begin position="45"/>
        <end position="67"/>
    </location>
</feature>
<protein>
    <submittedName>
        <fullName evidence="3">NfeD family protein</fullName>
    </submittedName>
</protein>
<keyword evidence="1" id="KW-0472">Membrane</keyword>
<dbReference type="AlphaFoldDB" id="A0A4P6FBG2"/>
<dbReference type="InterPro" id="IPR012340">
    <property type="entry name" value="NA-bd_OB-fold"/>
</dbReference>
<keyword evidence="1" id="KW-1133">Transmembrane helix</keyword>
<dbReference type="Proteomes" id="UP000292118">
    <property type="component" value="Chromosome"/>
</dbReference>
<reference evidence="3 4" key="1">
    <citation type="submission" date="2019-01" db="EMBL/GenBank/DDBJ databases">
        <title>Genome sequencing of strain FW10M-9.</title>
        <authorList>
            <person name="Heo J."/>
            <person name="Kim S.-J."/>
            <person name="Kim J.-S."/>
            <person name="Hong S.-B."/>
            <person name="Kwon S.-W."/>
        </authorList>
    </citation>
    <scope>NUCLEOTIDE SEQUENCE [LARGE SCALE GENOMIC DNA]</scope>
    <source>
        <strain evidence="3 4">FW10M-9</strain>
    </source>
</reference>
<dbReference type="InterPro" id="IPR002810">
    <property type="entry name" value="NfeD-like_C"/>
</dbReference>
<evidence type="ECO:0000256" key="1">
    <source>
        <dbReference type="SAM" id="Phobius"/>
    </source>
</evidence>
<dbReference type="RefSeq" id="WP_129188916.1">
    <property type="nucleotide sequence ID" value="NZ_CP035493.1"/>
</dbReference>
<name>A0A4P6FBG2_9MICO</name>
<gene>
    <name evidence="3" type="ORF">ET471_12875</name>
</gene>
<dbReference type="KEGG" id="xya:ET471_12875"/>
<dbReference type="EMBL" id="CP035493">
    <property type="protein sequence ID" value="QAY70807.1"/>
    <property type="molecule type" value="Genomic_DNA"/>
</dbReference>
<evidence type="ECO:0000313" key="4">
    <source>
        <dbReference type="Proteomes" id="UP000292118"/>
    </source>
</evidence>
<dbReference type="Gene3D" id="2.40.50.140">
    <property type="entry name" value="Nucleic acid-binding proteins"/>
    <property type="match status" value="1"/>
</dbReference>
<evidence type="ECO:0000313" key="3">
    <source>
        <dbReference type="EMBL" id="QAY70807.1"/>
    </source>
</evidence>
<accession>A0A4P6FBG2</accession>
<dbReference type="SUPFAM" id="SSF141322">
    <property type="entry name" value="NfeD domain-like"/>
    <property type="match status" value="1"/>
</dbReference>
<dbReference type="Pfam" id="PF01957">
    <property type="entry name" value="NfeD"/>
    <property type="match status" value="1"/>
</dbReference>